<dbReference type="RefSeq" id="WP_184172346.1">
    <property type="nucleotide sequence ID" value="NZ_BAABAG010000013.1"/>
</dbReference>
<dbReference type="NCBIfam" id="TIGR00678">
    <property type="entry name" value="holB"/>
    <property type="match status" value="1"/>
</dbReference>
<dbReference type="SUPFAM" id="SSF52540">
    <property type="entry name" value="P-loop containing nucleoside triphosphate hydrolases"/>
    <property type="match status" value="1"/>
</dbReference>
<keyword evidence="2" id="KW-0548">Nucleotidyltransferase</keyword>
<dbReference type="EC" id="2.7.7.7" evidence="2"/>
<dbReference type="Pfam" id="PF13177">
    <property type="entry name" value="DNA_pol3_delta2"/>
    <property type="match status" value="1"/>
</dbReference>
<evidence type="ECO:0000313" key="3">
    <source>
        <dbReference type="Proteomes" id="UP000567246"/>
    </source>
</evidence>
<evidence type="ECO:0000313" key="2">
    <source>
        <dbReference type="EMBL" id="MBB5849003.1"/>
    </source>
</evidence>
<dbReference type="AlphaFoldDB" id="A0A7W9JJD0"/>
<evidence type="ECO:0000259" key="1">
    <source>
        <dbReference type="SMART" id="SM00382"/>
    </source>
</evidence>
<dbReference type="GO" id="GO:0006261">
    <property type="term" value="P:DNA-templated DNA replication"/>
    <property type="evidence" value="ECO:0007669"/>
    <property type="project" value="TreeGrafter"/>
</dbReference>
<feature type="domain" description="AAA+ ATPase" evidence="1">
    <location>
        <begin position="34"/>
        <end position="177"/>
    </location>
</feature>
<dbReference type="EMBL" id="JACHMW010000001">
    <property type="protein sequence ID" value="MBB5849003.1"/>
    <property type="molecule type" value="Genomic_DNA"/>
</dbReference>
<dbReference type="PANTHER" id="PTHR11669">
    <property type="entry name" value="REPLICATION FACTOR C / DNA POLYMERASE III GAMMA-TAU SUBUNIT"/>
    <property type="match status" value="1"/>
</dbReference>
<accession>A0A7W9JJD0</accession>
<reference evidence="2 3" key="1">
    <citation type="submission" date="2020-08" db="EMBL/GenBank/DDBJ databases">
        <title>Sequencing the genomes of 1000 actinobacteria strains.</title>
        <authorList>
            <person name="Klenk H.-P."/>
        </authorList>
    </citation>
    <scope>NUCLEOTIDE SEQUENCE [LARGE SCALE GENOMIC DNA]</scope>
    <source>
        <strain evidence="2 3">DSM 17945</strain>
    </source>
</reference>
<keyword evidence="3" id="KW-1185">Reference proteome</keyword>
<name>A0A7W9JJD0_9MICC</name>
<proteinExistence type="predicted"/>
<dbReference type="Proteomes" id="UP000567246">
    <property type="component" value="Unassembled WGS sequence"/>
</dbReference>
<protein>
    <submittedName>
        <fullName evidence="2">DNA polymerase-3 subunit delta</fullName>
        <ecNumber evidence="2">2.7.7.7</ecNumber>
    </submittedName>
</protein>
<dbReference type="NCBIfam" id="NF005926">
    <property type="entry name" value="PRK07940.1"/>
    <property type="match status" value="1"/>
</dbReference>
<dbReference type="InterPro" id="IPR003593">
    <property type="entry name" value="AAA+_ATPase"/>
</dbReference>
<dbReference type="InterPro" id="IPR050238">
    <property type="entry name" value="DNA_Rep/Repair_Clamp_Loader"/>
</dbReference>
<dbReference type="InterPro" id="IPR004622">
    <property type="entry name" value="DNA_pol_HolB"/>
</dbReference>
<comment type="caution">
    <text evidence="2">The sequence shown here is derived from an EMBL/GenBank/DDBJ whole genome shotgun (WGS) entry which is preliminary data.</text>
</comment>
<dbReference type="GO" id="GO:0003887">
    <property type="term" value="F:DNA-directed DNA polymerase activity"/>
    <property type="evidence" value="ECO:0007669"/>
    <property type="project" value="UniProtKB-EC"/>
</dbReference>
<dbReference type="InterPro" id="IPR027417">
    <property type="entry name" value="P-loop_NTPase"/>
</dbReference>
<gene>
    <name evidence="2" type="ORF">HDA33_001567</name>
</gene>
<organism evidence="2 3">
    <name type="scientific">Micrococcus endophyticus</name>
    <dbReference type="NCBI Taxonomy" id="455343"/>
    <lineage>
        <taxon>Bacteria</taxon>
        <taxon>Bacillati</taxon>
        <taxon>Actinomycetota</taxon>
        <taxon>Actinomycetes</taxon>
        <taxon>Micrococcales</taxon>
        <taxon>Micrococcaceae</taxon>
        <taxon>Micrococcus</taxon>
    </lineage>
</organism>
<keyword evidence="2" id="KW-0808">Transferase</keyword>
<dbReference type="SMART" id="SM00382">
    <property type="entry name" value="AAA"/>
    <property type="match status" value="1"/>
</dbReference>
<dbReference type="PANTHER" id="PTHR11669:SF8">
    <property type="entry name" value="DNA POLYMERASE III SUBUNIT DELTA"/>
    <property type="match status" value="1"/>
</dbReference>
<dbReference type="Gene3D" id="3.40.50.300">
    <property type="entry name" value="P-loop containing nucleotide triphosphate hydrolases"/>
    <property type="match status" value="1"/>
</dbReference>
<sequence length="399" mass="43618">MTALPDAVPAVFADLAGQGSAVEQLRRAAAEDRPTHAWMFTGPPGSGRSTAARAFAAALQCEAPDPAARGCGRCHACRTVLAGTHPDVTVLATEAVSYRIEDVRSLVEAAQSTPATGRWRIFLMEDADRMTERATNVLLKAVEEPPARTVWMLCTPSPADVLPTVRSRCRLVTLSIPAVEDVADLLHRRDGLDRETALTTARISQSHVGMARRLARDPEALERRERILSLPLEATAVSDAMALAATLADVSKAEAESSAEARDAEELETLRRSLGLEPGEPVPPKLRQHVKRLEEDQTRRRRRSVRDSLDRAMIDVMGLFRDVLRVQLGAEGELINEHRRAEVEAYARGAAGDSAEVLARIDAVATARERIAANVPEQLALEAMMLALLPRRVRTPRRR</sequence>
<dbReference type="GO" id="GO:0008408">
    <property type="term" value="F:3'-5' exonuclease activity"/>
    <property type="evidence" value="ECO:0007669"/>
    <property type="project" value="InterPro"/>
</dbReference>